<dbReference type="Proteomes" id="UP000093523">
    <property type="component" value="Unassembled WGS sequence"/>
</dbReference>
<dbReference type="InterPro" id="IPR007384">
    <property type="entry name" value="UCP006257"/>
</dbReference>
<evidence type="ECO:0000313" key="2">
    <source>
        <dbReference type="EMBL" id="OCH20978.1"/>
    </source>
</evidence>
<dbReference type="EMBL" id="MAJU01000011">
    <property type="protein sequence ID" value="OCH20978.1"/>
    <property type="molecule type" value="Genomic_DNA"/>
</dbReference>
<dbReference type="PANTHER" id="PTHR39586:SF1">
    <property type="entry name" value="CYTOPLASMIC PROTEIN"/>
    <property type="match status" value="1"/>
</dbReference>
<name>A0A1B9NYV1_ALILO</name>
<dbReference type="Pfam" id="PF04287">
    <property type="entry name" value="DUF446"/>
    <property type="match status" value="1"/>
</dbReference>
<dbReference type="InterPro" id="IPR023376">
    <property type="entry name" value="YqcC-like_dom"/>
</dbReference>
<accession>A0A1B9NYV1</accession>
<gene>
    <name evidence="2" type="ORF">A6E04_14200</name>
</gene>
<dbReference type="PIRSF" id="PIRSF006257">
    <property type="entry name" value="UCP006257"/>
    <property type="match status" value="1"/>
</dbReference>
<proteinExistence type="predicted"/>
<dbReference type="Gene3D" id="1.20.1440.40">
    <property type="entry name" value="YqcC-like"/>
    <property type="match status" value="1"/>
</dbReference>
<dbReference type="AlphaFoldDB" id="A0A1B9NYV1"/>
<organism evidence="2 3">
    <name type="scientific">Aliivibrio logei</name>
    <name type="common">Vibrio logei</name>
    <dbReference type="NCBI Taxonomy" id="688"/>
    <lineage>
        <taxon>Bacteria</taxon>
        <taxon>Pseudomonadati</taxon>
        <taxon>Pseudomonadota</taxon>
        <taxon>Gammaproteobacteria</taxon>
        <taxon>Vibrionales</taxon>
        <taxon>Vibrionaceae</taxon>
        <taxon>Aliivibrio</taxon>
    </lineage>
</organism>
<comment type="caution">
    <text evidence="2">The sequence shown here is derived from an EMBL/GenBank/DDBJ whole genome shotgun (WGS) entry which is preliminary data.</text>
</comment>
<dbReference type="PANTHER" id="PTHR39586">
    <property type="entry name" value="CYTOPLASMIC PROTEIN-RELATED"/>
    <property type="match status" value="1"/>
</dbReference>
<evidence type="ECO:0000313" key="3">
    <source>
        <dbReference type="Proteomes" id="UP000093523"/>
    </source>
</evidence>
<dbReference type="OrthoDB" id="8794567at2"/>
<feature type="domain" description="YqcC-like" evidence="1">
    <location>
        <begin position="8"/>
        <end position="102"/>
    </location>
</feature>
<dbReference type="STRING" id="688.A6E04_14200"/>
<evidence type="ECO:0000259" key="1">
    <source>
        <dbReference type="Pfam" id="PF04287"/>
    </source>
</evidence>
<protein>
    <submittedName>
        <fullName evidence="2">Pseudouridine synthase</fullName>
    </submittedName>
</protein>
<dbReference type="GO" id="GO:0044010">
    <property type="term" value="P:single-species biofilm formation"/>
    <property type="evidence" value="ECO:0007669"/>
    <property type="project" value="TreeGrafter"/>
</dbReference>
<dbReference type="SUPFAM" id="SSF158452">
    <property type="entry name" value="YqcC-like"/>
    <property type="match status" value="1"/>
</dbReference>
<dbReference type="RefSeq" id="WP_065611515.1">
    <property type="nucleotide sequence ID" value="NZ_CAWMPN010000011.1"/>
</dbReference>
<reference evidence="2 3" key="1">
    <citation type="submission" date="2016-06" db="EMBL/GenBank/DDBJ databases">
        <authorList>
            <person name="Kjaerup R.B."/>
            <person name="Dalgaard T.S."/>
            <person name="Juul-Madsen H.R."/>
        </authorList>
    </citation>
    <scope>NUCLEOTIDE SEQUENCE [LARGE SCALE GENOMIC DNA]</scope>
    <source>
        <strain evidence="2 3">1S159</strain>
    </source>
</reference>
<sequence>MTTSLSLTVLLKQLTEQLQHHGHWQTATPSLSALASTEPFAIDTLSSTEWLQWIFIPKMFILIENGHPLPKEFSIAPYIEEALKNQKGTTEIIGICQNIDKLGKIL</sequence>
<dbReference type="InterPro" id="IPR036814">
    <property type="entry name" value="YqcC-like_sf"/>
</dbReference>